<keyword evidence="2 6" id="KW-0813">Transport</keyword>
<comment type="similarity">
    <text evidence="6">Belongs to the MIP/aquaporin (TC 1.A.8) family.</text>
</comment>
<dbReference type="SUPFAM" id="SSF81338">
    <property type="entry name" value="Aquaporin-like"/>
    <property type="match status" value="1"/>
</dbReference>
<dbReference type="GO" id="GO:0015267">
    <property type="term" value="F:channel activity"/>
    <property type="evidence" value="ECO:0007669"/>
    <property type="project" value="InterPro"/>
</dbReference>
<feature type="transmembrane region" description="Helical" evidence="7">
    <location>
        <begin position="234"/>
        <end position="254"/>
    </location>
</feature>
<reference evidence="8" key="1">
    <citation type="submission" date="2023-08" db="EMBL/GenBank/DDBJ databases">
        <authorList>
            <person name="Audoor S."/>
            <person name="Bilcke G."/>
        </authorList>
    </citation>
    <scope>NUCLEOTIDE SEQUENCE</scope>
</reference>
<dbReference type="InterPro" id="IPR000425">
    <property type="entry name" value="MIP"/>
</dbReference>
<dbReference type="Proteomes" id="UP001295423">
    <property type="component" value="Unassembled WGS sequence"/>
</dbReference>
<protein>
    <recommendedName>
        <fullName evidence="10">Aquaporin</fullName>
    </recommendedName>
</protein>
<keyword evidence="9" id="KW-1185">Reference proteome</keyword>
<dbReference type="EMBL" id="CAKOGP040002225">
    <property type="protein sequence ID" value="CAJ1965785.1"/>
    <property type="molecule type" value="Genomic_DNA"/>
</dbReference>
<dbReference type="GO" id="GO:0016020">
    <property type="term" value="C:membrane"/>
    <property type="evidence" value="ECO:0007669"/>
    <property type="project" value="UniProtKB-SubCell"/>
</dbReference>
<evidence type="ECO:0000313" key="9">
    <source>
        <dbReference type="Proteomes" id="UP001295423"/>
    </source>
</evidence>
<evidence type="ECO:0000256" key="6">
    <source>
        <dbReference type="RuleBase" id="RU000477"/>
    </source>
</evidence>
<evidence type="ECO:0000256" key="7">
    <source>
        <dbReference type="SAM" id="Phobius"/>
    </source>
</evidence>
<feature type="transmembrane region" description="Helical" evidence="7">
    <location>
        <begin position="70"/>
        <end position="89"/>
    </location>
</feature>
<name>A0AAD2JMU0_9STRA</name>
<dbReference type="AlphaFoldDB" id="A0AAD2JMU0"/>
<dbReference type="PRINTS" id="PR00783">
    <property type="entry name" value="MINTRINSICP"/>
</dbReference>
<dbReference type="InterPro" id="IPR023271">
    <property type="entry name" value="Aquaporin-like"/>
</dbReference>
<evidence type="ECO:0000256" key="4">
    <source>
        <dbReference type="ARBA" id="ARBA00022989"/>
    </source>
</evidence>
<feature type="transmembrane region" description="Helical" evidence="7">
    <location>
        <begin position="46"/>
        <end position="64"/>
    </location>
</feature>
<evidence type="ECO:0000256" key="5">
    <source>
        <dbReference type="ARBA" id="ARBA00023136"/>
    </source>
</evidence>
<evidence type="ECO:0008006" key="10">
    <source>
        <dbReference type="Google" id="ProtNLM"/>
    </source>
</evidence>
<evidence type="ECO:0000256" key="3">
    <source>
        <dbReference type="ARBA" id="ARBA00022692"/>
    </source>
</evidence>
<evidence type="ECO:0000256" key="1">
    <source>
        <dbReference type="ARBA" id="ARBA00004141"/>
    </source>
</evidence>
<feature type="transmembrane region" description="Helical" evidence="7">
    <location>
        <begin position="151"/>
        <end position="171"/>
    </location>
</feature>
<comment type="subcellular location">
    <subcellularLocation>
        <location evidence="1">Membrane</location>
        <topology evidence="1">Multi-pass membrane protein</topology>
    </subcellularLocation>
</comment>
<feature type="transmembrane region" description="Helical" evidence="7">
    <location>
        <begin position="6"/>
        <end position="26"/>
    </location>
</feature>
<dbReference type="Pfam" id="PF00230">
    <property type="entry name" value="MIP"/>
    <property type="match status" value="1"/>
</dbReference>
<dbReference type="PROSITE" id="PS00221">
    <property type="entry name" value="MIP"/>
    <property type="match status" value="1"/>
</dbReference>
<dbReference type="Gene3D" id="1.20.1080.10">
    <property type="entry name" value="Glycerol uptake facilitator protein"/>
    <property type="match status" value="1"/>
</dbReference>
<sequence length="279" mass="31091">MIVFIVGWIGTFFGHFVEYIPPGLILSLAAGRIEKAKYWDAYTKEFIGSMMMIAFTFSAGKWIGKEMWELAWAWHVVGVIAADYFGGGQQVNPAVTVSMWALAKIDYTEAFVRIAGQMGGGMVAFPVFHIISEMLNLEPFGGPEFKIASNAEAFLSEFGAMFLLMWAIYLLNWEFNFGEYHYWIKQFLTAVAIRALIEFFPTAGPAINPMLGTCWGAFGTSGNFEFPSDNEHYFVYWVAPCVSAVLASATWGMYNGDLVFGTRMPVGPLKSKVKKAKKA</sequence>
<feature type="transmembrane region" description="Helical" evidence="7">
    <location>
        <begin position="110"/>
        <end position="131"/>
    </location>
</feature>
<keyword evidence="3 6" id="KW-0812">Transmembrane</keyword>
<evidence type="ECO:0000313" key="8">
    <source>
        <dbReference type="EMBL" id="CAJ1965785.1"/>
    </source>
</evidence>
<organism evidence="8 9">
    <name type="scientific">Cylindrotheca closterium</name>
    <dbReference type="NCBI Taxonomy" id="2856"/>
    <lineage>
        <taxon>Eukaryota</taxon>
        <taxon>Sar</taxon>
        <taxon>Stramenopiles</taxon>
        <taxon>Ochrophyta</taxon>
        <taxon>Bacillariophyta</taxon>
        <taxon>Bacillariophyceae</taxon>
        <taxon>Bacillariophycidae</taxon>
        <taxon>Bacillariales</taxon>
        <taxon>Bacillariaceae</taxon>
        <taxon>Cylindrotheca</taxon>
    </lineage>
</organism>
<dbReference type="InterPro" id="IPR022357">
    <property type="entry name" value="MIP_CS"/>
</dbReference>
<proteinExistence type="inferred from homology"/>
<gene>
    <name evidence="8" type="ORF">CYCCA115_LOCUS21377</name>
</gene>
<keyword evidence="4 7" id="KW-1133">Transmembrane helix</keyword>
<keyword evidence="5 7" id="KW-0472">Membrane</keyword>
<comment type="caution">
    <text evidence="8">The sequence shown here is derived from an EMBL/GenBank/DDBJ whole genome shotgun (WGS) entry which is preliminary data.</text>
</comment>
<evidence type="ECO:0000256" key="2">
    <source>
        <dbReference type="ARBA" id="ARBA00022448"/>
    </source>
</evidence>
<accession>A0AAD2JMU0</accession>